<evidence type="ECO:0000313" key="2">
    <source>
        <dbReference type="Proteomes" id="UP001259803"/>
    </source>
</evidence>
<comment type="caution">
    <text evidence="1">The sequence shown here is derived from an EMBL/GenBank/DDBJ whole genome shotgun (WGS) entry which is preliminary data.</text>
</comment>
<sequence>MHALLAITDAAWQMMDTAGIQIAGVEGALVQASDGISSRQLTMIRGSLHAASG</sequence>
<dbReference type="EMBL" id="JAVRHS010000004">
    <property type="protein sequence ID" value="MDT0575860.1"/>
    <property type="molecule type" value="Genomic_DNA"/>
</dbReference>
<organism evidence="1 2">
    <name type="scientific">Croceicoccus esteveae</name>
    <dbReference type="NCBI Taxonomy" id="3075597"/>
    <lineage>
        <taxon>Bacteria</taxon>
        <taxon>Pseudomonadati</taxon>
        <taxon>Pseudomonadota</taxon>
        <taxon>Alphaproteobacteria</taxon>
        <taxon>Sphingomonadales</taxon>
        <taxon>Erythrobacteraceae</taxon>
        <taxon>Croceicoccus</taxon>
    </lineage>
</organism>
<dbReference type="Proteomes" id="UP001259803">
    <property type="component" value="Unassembled WGS sequence"/>
</dbReference>
<gene>
    <name evidence="1" type="ORF">RM533_06645</name>
</gene>
<keyword evidence="2" id="KW-1185">Reference proteome</keyword>
<dbReference type="RefSeq" id="WP_311340442.1">
    <property type="nucleotide sequence ID" value="NZ_JAVRHS010000004.1"/>
</dbReference>
<proteinExistence type="predicted"/>
<name>A0ABU2ZGY7_9SPHN</name>
<protein>
    <submittedName>
        <fullName evidence="1">Uncharacterized protein</fullName>
    </submittedName>
</protein>
<reference evidence="1 2" key="1">
    <citation type="submission" date="2023-09" db="EMBL/GenBank/DDBJ databases">
        <authorList>
            <person name="Rey-Velasco X."/>
        </authorList>
    </citation>
    <scope>NUCLEOTIDE SEQUENCE [LARGE SCALE GENOMIC DNA]</scope>
    <source>
        <strain evidence="1 2">F390</strain>
    </source>
</reference>
<evidence type="ECO:0000313" key="1">
    <source>
        <dbReference type="EMBL" id="MDT0575860.1"/>
    </source>
</evidence>
<accession>A0ABU2ZGY7</accession>